<comment type="caution">
    <text evidence="2">The sequence shown here is derived from an EMBL/GenBank/DDBJ whole genome shotgun (WGS) entry which is preliminary data.</text>
</comment>
<protein>
    <submittedName>
        <fullName evidence="2">SMI1/KNR4 family protein</fullName>
    </submittedName>
</protein>
<dbReference type="Gene3D" id="3.40.1580.10">
    <property type="entry name" value="SMI1/KNR4-like"/>
    <property type="match status" value="1"/>
</dbReference>
<proteinExistence type="predicted"/>
<accession>A0A556RGK4</accession>
<organism evidence="2 3">
    <name type="scientific">Gilliamella apicola</name>
    <dbReference type="NCBI Taxonomy" id="1196095"/>
    <lineage>
        <taxon>Bacteria</taxon>
        <taxon>Pseudomonadati</taxon>
        <taxon>Pseudomonadota</taxon>
        <taxon>Gammaproteobacteria</taxon>
        <taxon>Orbales</taxon>
        <taxon>Orbaceae</taxon>
        <taxon>Gilliamella</taxon>
    </lineage>
</organism>
<dbReference type="AlphaFoldDB" id="A0A556RGK4"/>
<feature type="domain" description="Knr4/Smi1-like" evidence="1">
    <location>
        <begin position="10"/>
        <end position="145"/>
    </location>
</feature>
<dbReference type="InterPro" id="IPR018958">
    <property type="entry name" value="Knr4/Smi1-like_dom"/>
</dbReference>
<dbReference type="Pfam" id="PF09346">
    <property type="entry name" value="SMI1_KNR4"/>
    <property type="match status" value="1"/>
</dbReference>
<gene>
    <name evidence="2" type="ORF">FPQ14_11760</name>
</gene>
<name>A0A556RGK4_9GAMM</name>
<evidence type="ECO:0000313" key="2">
    <source>
        <dbReference type="EMBL" id="TSJ88010.1"/>
    </source>
</evidence>
<evidence type="ECO:0000313" key="3">
    <source>
        <dbReference type="Proteomes" id="UP000319138"/>
    </source>
</evidence>
<reference evidence="2 3" key="1">
    <citation type="submission" date="2019-07" db="EMBL/GenBank/DDBJ databases">
        <title>Gilliamella genomes.</title>
        <authorList>
            <person name="Zheng H."/>
        </authorList>
    </citation>
    <scope>NUCLEOTIDE SEQUENCE [LARGE SCALE GENOMIC DNA]</scope>
    <source>
        <strain evidence="2 3">W8131</strain>
    </source>
</reference>
<evidence type="ECO:0000259" key="1">
    <source>
        <dbReference type="SMART" id="SM00860"/>
    </source>
</evidence>
<dbReference type="SUPFAM" id="SSF160631">
    <property type="entry name" value="SMI1/KNR4-like"/>
    <property type="match status" value="1"/>
</dbReference>
<dbReference type="SMART" id="SM00860">
    <property type="entry name" value="SMI1_KNR4"/>
    <property type="match status" value="1"/>
</dbReference>
<dbReference type="InterPro" id="IPR037883">
    <property type="entry name" value="Knr4/Smi1-like_sf"/>
</dbReference>
<dbReference type="RefSeq" id="WP_144190388.1">
    <property type="nucleotide sequence ID" value="NZ_VMHL01000006.1"/>
</dbReference>
<dbReference type="Proteomes" id="UP000319138">
    <property type="component" value="Unassembled WGS sequence"/>
</dbReference>
<sequence>MTTIIYSKNPATLEDISNFEKIIKGSLPNDYKDFLMKYNGGQPQPNSFRFFSDRNDESMADYFLSLGREKYSNLLSYYDLYKDRIPSEFIPIAHDPEGNLIIMELKPNSNRIYFWDHELEADEDETPNMDNVYYINQSFTKFINDLYPLKEDEI</sequence>
<dbReference type="EMBL" id="VMHL01000006">
    <property type="protein sequence ID" value="TSJ88010.1"/>
    <property type="molecule type" value="Genomic_DNA"/>
</dbReference>